<dbReference type="AlphaFoldDB" id="A0A5C0VMJ1"/>
<reference evidence="2 3" key="1">
    <citation type="submission" date="2019-08" db="EMBL/GenBank/DDBJ databases">
        <title>Pedobacter sp. nov., isolated from Han river, South Korea.</title>
        <authorList>
            <person name="Lee D.-H."/>
            <person name="Kim Y.-S."/>
            <person name="Hwang E.-M."/>
            <person name="Le Tran T.C."/>
            <person name="Cha C.-J."/>
        </authorList>
    </citation>
    <scope>NUCLEOTIDE SEQUENCE [LARGE SCALE GENOMIC DNA]</scope>
    <source>
        <strain evidence="2 3">CJ43</strain>
    </source>
</reference>
<dbReference type="PANTHER" id="PTHR34990">
    <property type="entry name" value="UDP-2,3-DIACYLGLUCOSAMINE HYDROLASE-RELATED"/>
    <property type="match status" value="1"/>
</dbReference>
<proteinExistence type="predicted"/>
<dbReference type="PANTHER" id="PTHR34990:SF1">
    <property type="entry name" value="UDP-2,3-DIACYLGLUCOSAMINE HYDROLASE"/>
    <property type="match status" value="1"/>
</dbReference>
<protein>
    <submittedName>
        <fullName evidence="2">UDP-2,3-diacylglucosamine diphosphatase</fullName>
    </submittedName>
</protein>
<dbReference type="EMBL" id="CP043329">
    <property type="protein sequence ID" value="QEK52470.1"/>
    <property type="molecule type" value="Genomic_DNA"/>
</dbReference>
<dbReference type="Proteomes" id="UP000323653">
    <property type="component" value="Chromosome"/>
</dbReference>
<dbReference type="KEGG" id="pej:FYC62_13000"/>
<dbReference type="GO" id="GO:0016020">
    <property type="term" value="C:membrane"/>
    <property type="evidence" value="ECO:0007669"/>
    <property type="project" value="GOC"/>
</dbReference>
<dbReference type="InterPro" id="IPR043461">
    <property type="entry name" value="LpxH-like"/>
</dbReference>
<organism evidence="2 3">
    <name type="scientific">Pedobacter aquae</name>
    <dbReference type="NCBI Taxonomy" id="2605747"/>
    <lineage>
        <taxon>Bacteria</taxon>
        <taxon>Pseudomonadati</taxon>
        <taxon>Bacteroidota</taxon>
        <taxon>Sphingobacteriia</taxon>
        <taxon>Sphingobacteriales</taxon>
        <taxon>Sphingobacteriaceae</taxon>
        <taxon>Pedobacter</taxon>
    </lineage>
</organism>
<gene>
    <name evidence="2" type="ORF">FYC62_13000</name>
</gene>
<evidence type="ECO:0000256" key="1">
    <source>
        <dbReference type="ARBA" id="ARBA00022801"/>
    </source>
</evidence>
<evidence type="ECO:0000313" key="3">
    <source>
        <dbReference type="Proteomes" id="UP000323653"/>
    </source>
</evidence>
<accession>A0A5C0VMJ1</accession>
<dbReference type="GO" id="GO:0008758">
    <property type="term" value="F:UDP-2,3-diacylglucosamine hydrolase activity"/>
    <property type="evidence" value="ECO:0007669"/>
    <property type="project" value="TreeGrafter"/>
</dbReference>
<evidence type="ECO:0000313" key="2">
    <source>
        <dbReference type="EMBL" id="QEK52470.1"/>
    </source>
</evidence>
<dbReference type="CDD" id="cd07398">
    <property type="entry name" value="MPP_YbbF-LpxH"/>
    <property type="match status" value="1"/>
</dbReference>
<name>A0A5C0VMJ1_9SPHI</name>
<dbReference type="SUPFAM" id="SSF56300">
    <property type="entry name" value="Metallo-dependent phosphatases"/>
    <property type="match status" value="1"/>
</dbReference>
<dbReference type="Gene3D" id="3.60.21.10">
    <property type="match status" value="1"/>
</dbReference>
<keyword evidence="1" id="KW-0378">Hydrolase</keyword>
<dbReference type="InterPro" id="IPR029052">
    <property type="entry name" value="Metallo-depent_PP-like"/>
</dbReference>
<keyword evidence="3" id="KW-1185">Reference proteome</keyword>
<dbReference type="RefSeq" id="WP_149075248.1">
    <property type="nucleotide sequence ID" value="NZ_CP043329.1"/>
</dbReference>
<sequence>METQKSKLYFASDFHLGAPNDASSREREAWIVSWLDHIKHDAAELFLLGDVFDFWFEYATAVPKGFIRLQGKLAELSDAGTKIYFFKGNHDMWVFDYFKKEFGMQIISDELFIERQGKKFLLHHGDGLGPGDVSYKLLKKIFRSKFCQWLFARLHPNLGIGIANYWSSKSRLASYKKEGAITQQREETFIKSFYKQLKHDYGNFDHLVMGHRHFPTQFKLDEETHYTNLGEWVNYAYYGVFDGVELKLLDWKKHHEK</sequence>
<dbReference type="GO" id="GO:0009245">
    <property type="term" value="P:lipid A biosynthetic process"/>
    <property type="evidence" value="ECO:0007669"/>
    <property type="project" value="TreeGrafter"/>
</dbReference>